<evidence type="ECO:0000256" key="1">
    <source>
        <dbReference type="ARBA" id="ARBA00000085"/>
    </source>
</evidence>
<dbReference type="SUPFAM" id="SSF55874">
    <property type="entry name" value="ATPase domain of HSP90 chaperone/DNA topoisomerase II/histidine kinase"/>
    <property type="match status" value="1"/>
</dbReference>
<dbReference type="Pfam" id="PF00672">
    <property type="entry name" value="HAMP"/>
    <property type="match status" value="1"/>
</dbReference>
<dbReference type="InterPro" id="IPR036890">
    <property type="entry name" value="HATPase_C_sf"/>
</dbReference>
<organism evidence="18 19">
    <name type="scientific">Amycolatopsis speibonae</name>
    <dbReference type="NCBI Taxonomy" id="1450224"/>
    <lineage>
        <taxon>Bacteria</taxon>
        <taxon>Bacillati</taxon>
        <taxon>Actinomycetota</taxon>
        <taxon>Actinomycetes</taxon>
        <taxon>Pseudonocardiales</taxon>
        <taxon>Pseudonocardiaceae</taxon>
        <taxon>Amycolatopsis</taxon>
    </lineage>
</organism>
<dbReference type="InterPro" id="IPR003594">
    <property type="entry name" value="HATPase_dom"/>
</dbReference>
<dbReference type="InterPro" id="IPR004358">
    <property type="entry name" value="Sig_transdc_His_kin-like_C"/>
</dbReference>
<proteinExistence type="predicted"/>
<evidence type="ECO:0000256" key="2">
    <source>
        <dbReference type="ARBA" id="ARBA00004236"/>
    </source>
</evidence>
<dbReference type="Proteomes" id="UP001595645">
    <property type="component" value="Unassembled WGS sequence"/>
</dbReference>
<dbReference type="SMART" id="SM00388">
    <property type="entry name" value="HisKA"/>
    <property type="match status" value="1"/>
</dbReference>
<keyword evidence="11" id="KW-0902">Two-component regulatory system</keyword>
<name>A0ABV7P2R6_9PSEU</name>
<dbReference type="InterPro" id="IPR005467">
    <property type="entry name" value="His_kinase_dom"/>
</dbReference>
<gene>
    <name evidence="18" type="ORF">ACFOSH_22520</name>
</gene>
<dbReference type="CDD" id="cd06225">
    <property type="entry name" value="HAMP"/>
    <property type="match status" value="1"/>
</dbReference>
<dbReference type="PANTHER" id="PTHR42878:SF7">
    <property type="entry name" value="SENSOR HISTIDINE KINASE GLRK"/>
    <property type="match status" value="1"/>
</dbReference>
<dbReference type="Pfam" id="PF00512">
    <property type="entry name" value="HisKA"/>
    <property type="match status" value="1"/>
</dbReference>
<dbReference type="PROSITE" id="PS50885">
    <property type="entry name" value="HAMP"/>
    <property type="match status" value="1"/>
</dbReference>
<evidence type="ECO:0000256" key="6">
    <source>
        <dbReference type="ARBA" id="ARBA00022692"/>
    </source>
</evidence>
<keyword evidence="10 14" id="KW-1133">Transmembrane helix</keyword>
<feature type="chain" id="PRO_5046437949" description="Sensor-like histidine kinase SenX3" evidence="15">
    <location>
        <begin position="23"/>
        <end position="489"/>
    </location>
</feature>
<feature type="region of interest" description="Disordered" evidence="13">
    <location>
        <begin position="103"/>
        <end position="128"/>
    </location>
</feature>
<keyword evidence="7" id="KW-0547">Nucleotide-binding</keyword>
<dbReference type="SMART" id="SM00387">
    <property type="entry name" value="HATPase_c"/>
    <property type="match status" value="1"/>
</dbReference>
<comment type="subcellular location">
    <subcellularLocation>
        <location evidence="2">Cell membrane</location>
    </subcellularLocation>
</comment>
<sequence>MRFGLRARVIAAVVLVTTTATAVMAFSAARVQEDDALDRFTAAAKTSFGAMFGQAWPHLEQFMTGNPQALDLFSQGMDKAAVDWMLVTRYPQMTNDDFTMPKGPPEVVKSSSQSLDWATGAENADPPDRKAALEGVKDVVLLRTLGPGNLLSTVTIDPATGRKLLVVSANFVAYWVVQFFDLTMFEQDLAAQRWKLVWIALGVTVLGVAAAVFAAGRIQRPVRRVASAARDLGDGAFDVRVPVKGRDELAELAKSFNTMADRVGTSIEELRAKDRQQQRFVADVAHDLRTPLASMVATVDTLDSATPETRTRATELLGTQTRRMARLVEDLLEISRFDAGSADFRPEPVDLPALVEDAIETGVPETPVEVTSTGDTTVVGDPRRLHTIVVNLLVNAERHGRTPITVTLTGSAEAVQIRVADSGPGISEDLLPILFDRFVRGDHARQATEGSGLGLSIARENVLIHGGSLDAHNDRGAVFTVRLPRESPM</sequence>
<dbReference type="Gene3D" id="3.30.565.10">
    <property type="entry name" value="Histidine kinase-like ATPase, C-terminal domain"/>
    <property type="match status" value="1"/>
</dbReference>
<dbReference type="InterPro" id="IPR036097">
    <property type="entry name" value="HisK_dim/P_sf"/>
</dbReference>
<keyword evidence="8 18" id="KW-0418">Kinase</keyword>
<evidence type="ECO:0000256" key="12">
    <source>
        <dbReference type="ARBA" id="ARBA00039401"/>
    </source>
</evidence>
<evidence type="ECO:0000259" key="16">
    <source>
        <dbReference type="PROSITE" id="PS50109"/>
    </source>
</evidence>
<accession>A0ABV7P2R6</accession>
<feature type="transmembrane region" description="Helical" evidence="14">
    <location>
        <begin position="164"/>
        <end position="184"/>
    </location>
</feature>
<dbReference type="InterPro" id="IPR003661">
    <property type="entry name" value="HisK_dim/P_dom"/>
</dbReference>
<evidence type="ECO:0000256" key="10">
    <source>
        <dbReference type="ARBA" id="ARBA00022989"/>
    </source>
</evidence>
<dbReference type="CDD" id="cd00082">
    <property type="entry name" value="HisKA"/>
    <property type="match status" value="1"/>
</dbReference>
<dbReference type="SMART" id="SM00304">
    <property type="entry name" value="HAMP"/>
    <property type="match status" value="1"/>
</dbReference>
<evidence type="ECO:0000256" key="13">
    <source>
        <dbReference type="SAM" id="MobiDB-lite"/>
    </source>
</evidence>
<reference evidence="19" key="1">
    <citation type="journal article" date="2019" name="Int. J. Syst. Evol. Microbiol.">
        <title>The Global Catalogue of Microorganisms (GCM) 10K type strain sequencing project: providing services to taxonomists for standard genome sequencing and annotation.</title>
        <authorList>
            <consortium name="The Broad Institute Genomics Platform"/>
            <consortium name="The Broad Institute Genome Sequencing Center for Infectious Disease"/>
            <person name="Wu L."/>
            <person name="Ma J."/>
        </authorList>
    </citation>
    <scope>NUCLEOTIDE SEQUENCE [LARGE SCALE GENOMIC DNA]</scope>
    <source>
        <strain evidence="19">CGMCC 4.7676</strain>
    </source>
</reference>
<feature type="domain" description="Histidine kinase" evidence="16">
    <location>
        <begin position="283"/>
        <end position="487"/>
    </location>
</feature>
<evidence type="ECO:0000256" key="3">
    <source>
        <dbReference type="ARBA" id="ARBA00012438"/>
    </source>
</evidence>
<dbReference type="CDD" id="cd00075">
    <property type="entry name" value="HATPase"/>
    <property type="match status" value="1"/>
</dbReference>
<dbReference type="InterPro" id="IPR050351">
    <property type="entry name" value="BphY/WalK/GraS-like"/>
</dbReference>
<dbReference type="PANTHER" id="PTHR42878">
    <property type="entry name" value="TWO-COMPONENT HISTIDINE KINASE"/>
    <property type="match status" value="1"/>
</dbReference>
<dbReference type="GO" id="GO:0016301">
    <property type="term" value="F:kinase activity"/>
    <property type="evidence" value="ECO:0007669"/>
    <property type="project" value="UniProtKB-KW"/>
</dbReference>
<evidence type="ECO:0000256" key="7">
    <source>
        <dbReference type="ARBA" id="ARBA00022741"/>
    </source>
</evidence>
<evidence type="ECO:0000256" key="15">
    <source>
        <dbReference type="SAM" id="SignalP"/>
    </source>
</evidence>
<dbReference type="EC" id="2.7.13.3" evidence="3"/>
<evidence type="ECO:0000256" key="5">
    <source>
        <dbReference type="ARBA" id="ARBA00022679"/>
    </source>
</evidence>
<comment type="catalytic activity">
    <reaction evidence="1">
        <text>ATP + protein L-histidine = ADP + protein N-phospho-L-histidine.</text>
        <dbReference type="EC" id="2.7.13.3"/>
    </reaction>
</comment>
<keyword evidence="15" id="KW-0732">Signal</keyword>
<dbReference type="SUPFAM" id="SSF47384">
    <property type="entry name" value="Homodimeric domain of signal transducing histidine kinase"/>
    <property type="match status" value="1"/>
</dbReference>
<evidence type="ECO:0000256" key="11">
    <source>
        <dbReference type="ARBA" id="ARBA00023012"/>
    </source>
</evidence>
<dbReference type="PROSITE" id="PS50109">
    <property type="entry name" value="HIS_KIN"/>
    <property type="match status" value="1"/>
</dbReference>
<protein>
    <recommendedName>
        <fullName evidence="12">Sensor-like histidine kinase SenX3</fullName>
        <ecNumber evidence="3">2.7.13.3</ecNumber>
    </recommendedName>
</protein>
<keyword evidence="9" id="KW-0067">ATP-binding</keyword>
<keyword evidence="5" id="KW-0808">Transferase</keyword>
<evidence type="ECO:0000256" key="14">
    <source>
        <dbReference type="SAM" id="Phobius"/>
    </source>
</evidence>
<evidence type="ECO:0000256" key="4">
    <source>
        <dbReference type="ARBA" id="ARBA00022553"/>
    </source>
</evidence>
<evidence type="ECO:0000256" key="9">
    <source>
        <dbReference type="ARBA" id="ARBA00022840"/>
    </source>
</evidence>
<feature type="transmembrane region" description="Helical" evidence="14">
    <location>
        <begin position="196"/>
        <end position="216"/>
    </location>
</feature>
<keyword evidence="19" id="KW-1185">Reference proteome</keyword>
<dbReference type="Pfam" id="PF02518">
    <property type="entry name" value="HATPase_c"/>
    <property type="match status" value="1"/>
</dbReference>
<dbReference type="EMBL" id="JBHRWK010000033">
    <property type="protein sequence ID" value="MFC3452219.1"/>
    <property type="molecule type" value="Genomic_DNA"/>
</dbReference>
<evidence type="ECO:0000259" key="17">
    <source>
        <dbReference type="PROSITE" id="PS50885"/>
    </source>
</evidence>
<dbReference type="PRINTS" id="PR00344">
    <property type="entry name" value="BCTRLSENSOR"/>
</dbReference>
<dbReference type="RefSeq" id="WP_378241009.1">
    <property type="nucleotide sequence ID" value="NZ_JBHRWK010000033.1"/>
</dbReference>
<keyword evidence="4" id="KW-0597">Phosphoprotein</keyword>
<keyword evidence="14" id="KW-0472">Membrane</keyword>
<dbReference type="Gene3D" id="6.10.340.10">
    <property type="match status" value="1"/>
</dbReference>
<dbReference type="InterPro" id="IPR003660">
    <property type="entry name" value="HAMP_dom"/>
</dbReference>
<dbReference type="Gene3D" id="1.10.287.130">
    <property type="match status" value="1"/>
</dbReference>
<dbReference type="SUPFAM" id="SSF158472">
    <property type="entry name" value="HAMP domain-like"/>
    <property type="match status" value="1"/>
</dbReference>
<evidence type="ECO:0000313" key="19">
    <source>
        <dbReference type="Proteomes" id="UP001595645"/>
    </source>
</evidence>
<evidence type="ECO:0000313" key="18">
    <source>
        <dbReference type="EMBL" id="MFC3452219.1"/>
    </source>
</evidence>
<keyword evidence="6 14" id="KW-0812">Transmembrane</keyword>
<evidence type="ECO:0000256" key="8">
    <source>
        <dbReference type="ARBA" id="ARBA00022777"/>
    </source>
</evidence>
<feature type="domain" description="HAMP" evidence="17">
    <location>
        <begin position="216"/>
        <end position="268"/>
    </location>
</feature>
<feature type="signal peptide" evidence="15">
    <location>
        <begin position="1"/>
        <end position="22"/>
    </location>
</feature>
<comment type="caution">
    <text evidence="18">The sequence shown here is derived from an EMBL/GenBank/DDBJ whole genome shotgun (WGS) entry which is preliminary data.</text>
</comment>